<dbReference type="InterPro" id="IPR001991">
    <property type="entry name" value="Na-dicarboxylate_symporter"/>
</dbReference>
<dbReference type="Gene3D" id="1.10.3860.10">
    <property type="entry name" value="Sodium:dicarboxylate symporter"/>
    <property type="match status" value="1"/>
</dbReference>
<dbReference type="GO" id="GO:0006835">
    <property type="term" value="P:dicarboxylic acid transport"/>
    <property type="evidence" value="ECO:0007669"/>
    <property type="project" value="TreeGrafter"/>
</dbReference>
<feature type="transmembrane region" description="Helical" evidence="10">
    <location>
        <begin position="47"/>
        <end position="76"/>
    </location>
</feature>
<evidence type="ECO:0000313" key="12">
    <source>
        <dbReference type="Proteomes" id="UP000623067"/>
    </source>
</evidence>
<keyword evidence="7 10" id="KW-1133">Transmembrane helix</keyword>
<evidence type="ECO:0000256" key="9">
    <source>
        <dbReference type="SAM" id="MobiDB-lite"/>
    </source>
</evidence>
<dbReference type="RefSeq" id="WP_188658802.1">
    <property type="nucleotide sequence ID" value="NZ_BMIH01000003.1"/>
</dbReference>
<keyword evidence="12" id="KW-1185">Reference proteome</keyword>
<dbReference type="PANTHER" id="PTHR42865">
    <property type="entry name" value="PROTON/GLUTAMATE-ASPARTATE SYMPORTER"/>
    <property type="match status" value="1"/>
</dbReference>
<gene>
    <name evidence="11" type="ORF">GCM10011380_21530</name>
</gene>
<protein>
    <submittedName>
        <fullName evidence="11">Membrane attached sodium:dicarboxylate symporter family protein</fullName>
    </submittedName>
</protein>
<evidence type="ECO:0000256" key="2">
    <source>
        <dbReference type="ARBA" id="ARBA00006148"/>
    </source>
</evidence>
<evidence type="ECO:0000256" key="8">
    <source>
        <dbReference type="ARBA" id="ARBA00023136"/>
    </source>
</evidence>
<dbReference type="EMBL" id="BMIH01000003">
    <property type="protein sequence ID" value="GGB31835.1"/>
    <property type="molecule type" value="Genomic_DNA"/>
</dbReference>
<evidence type="ECO:0000313" key="11">
    <source>
        <dbReference type="EMBL" id="GGB31835.1"/>
    </source>
</evidence>
<proteinExistence type="inferred from homology"/>
<evidence type="ECO:0000256" key="5">
    <source>
        <dbReference type="ARBA" id="ARBA00022692"/>
    </source>
</evidence>
<evidence type="ECO:0000256" key="7">
    <source>
        <dbReference type="ARBA" id="ARBA00022989"/>
    </source>
</evidence>
<evidence type="ECO:0000256" key="6">
    <source>
        <dbReference type="ARBA" id="ARBA00022847"/>
    </source>
</evidence>
<dbReference type="AlphaFoldDB" id="A0A916T5R7"/>
<evidence type="ECO:0000256" key="4">
    <source>
        <dbReference type="ARBA" id="ARBA00022475"/>
    </source>
</evidence>
<organism evidence="11 12">
    <name type="scientific">Sphingomonas metalli</name>
    <dbReference type="NCBI Taxonomy" id="1779358"/>
    <lineage>
        <taxon>Bacteria</taxon>
        <taxon>Pseudomonadati</taxon>
        <taxon>Pseudomonadota</taxon>
        <taxon>Alphaproteobacteria</taxon>
        <taxon>Sphingomonadales</taxon>
        <taxon>Sphingomonadaceae</taxon>
        <taxon>Sphingomonas</taxon>
    </lineage>
</organism>
<reference evidence="11" key="1">
    <citation type="journal article" date="2014" name="Int. J. Syst. Evol. Microbiol.">
        <title>Complete genome sequence of Corynebacterium casei LMG S-19264T (=DSM 44701T), isolated from a smear-ripened cheese.</title>
        <authorList>
            <consortium name="US DOE Joint Genome Institute (JGI-PGF)"/>
            <person name="Walter F."/>
            <person name="Albersmeier A."/>
            <person name="Kalinowski J."/>
            <person name="Ruckert C."/>
        </authorList>
    </citation>
    <scope>NUCLEOTIDE SEQUENCE</scope>
    <source>
        <strain evidence="11">CGMCC 1.15330</strain>
    </source>
</reference>
<dbReference type="FunFam" id="1.10.3860.10:FF:000001">
    <property type="entry name" value="C4-dicarboxylate transport protein"/>
    <property type="match status" value="1"/>
</dbReference>
<feature type="transmembrane region" description="Helical" evidence="10">
    <location>
        <begin position="231"/>
        <end position="252"/>
    </location>
</feature>
<feature type="transmembrane region" description="Helical" evidence="10">
    <location>
        <begin position="187"/>
        <end position="211"/>
    </location>
</feature>
<feature type="region of interest" description="Disordered" evidence="9">
    <location>
        <begin position="414"/>
        <end position="433"/>
    </location>
</feature>
<comment type="similarity">
    <text evidence="2">Belongs to the dicarboxylate/amino acid:cation symporter (DAACS) (TC 2.A.23) family.</text>
</comment>
<keyword evidence="8 10" id="KW-0472">Membrane</keyword>
<evidence type="ECO:0000256" key="3">
    <source>
        <dbReference type="ARBA" id="ARBA00022448"/>
    </source>
</evidence>
<accession>A0A916T5R7</accession>
<keyword evidence="5 10" id="KW-0812">Transmembrane</keyword>
<dbReference type="Pfam" id="PF00375">
    <property type="entry name" value="SDF"/>
    <property type="match status" value="1"/>
</dbReference>
<reference evidence="11" key="2">
    <citation type="submission" date="2020-09" db="EMBL/GenBank/DDBJ databases">
        <authorList>
            <person name="Sun Q."/>
            <person name="Zhou Y."/>
        </authorList>
    </citation>
    <scope>NUCLEOTIDE SEQUENCE</scope>
    <source>
        <strain evidence="11">CGMCC 1.15330</strain>
    </source>
</reference>
<dbReference type="GO" id="GO:0005886">
    <property type="term" value="C:plasma membrane"/>
    <property type="evidence" value="ECO:0007669"/>
    <property type="project" value="UniProtKB-SubCell"/>
</dbReference>
<feature type="transmembrane region" description="Helical" evidence="10">
    <location>
        <begin position="7"/>
        <end position="27"/>
    </location>
</feature>
<sequence>MATRLTYWILIGLVAGLALGWGLHVAIDDGTPAAAAQLKEIAGYFSILTTLFLRLIKMIIAPLVFSTLVVGIAHMGDTAALGRVGLKSLGWFVTASLLSLSLGLVLVNLLQPGVGLALPVPPATAASGVERAAFNLNTFVTHIVPASGIEAMATNEILQIVIFSLFVGVAITAVGEKAAPLVRGIEGLVAVMLQVTGYVMRFAPVAVFAAVTSTLAERGPSVLGELGYFMGSFYLGLLLLWALLIGIAFLLIGGRTRLLIRYVRDPLIIAFSAASSEAAYPRTLEALDRFGVPPRIASFVLPLGYSFNLDGSMMYMTFASLFIAQAYGIDLSLGEQITMLLVLMVTSKGIAGVPRASLVVIAGTLSMFKIPEAGLLLILAVDHFLDMGRSATNVIGNAIAASLVAKWEGGLDPRDSPDVDAAPSPAGGGPAVAVERFEEIGAPRPPHA</sequence>
<keyword evidence="6" id="KW-0769">Symport</keyword>
<keyword evidence="3" id="KW-0813">Transport</keyword>
<evidence type="ECO:0000256" key="1">
    <source>
        <dbReference type="ARBA" id="ARBA00004429"/>
    </source>
</evidence>
<dbReference type="PRINTS" id="PR00173">
    <property type="entry name" value="EDTRNSPORT"/>
</dbReference>
<evidence type="ECO:0000256" key="10">
    <source>
        <dbReference type="SAM" id="Phobius"/>
    </source>
</evidence>
<keyword evidence="4" id="KW-1003">Cell membrane</keyword>
<comment type="subcellular location">
    <subcellularLocation>
        <location evidence="1">Cell inner membrane</location>
        <topology evidence="1">Multi-pass membrane protein</topology>
    </subcellularLocation>
</comment>
<feature type="transmembrane region" description="Helical" evidence="10">
    <location>
        <begin position="157"/>
        <end position="175"/>
    </location>
</feature>
<comment type="caution">
    <text evidence="11">The sequence shown here is derived from an EMBL/GenBank/DDBJ whole genome shotgun (WGS) entry which is preliminary data.</text>
</comment>
<dbReference type="GO" id="GO:0015293">
    <property type="term" value="F:symporter activity"/>
    <property type="evidence" value="ECO:0007669"/>
    <property type="project" value="UniProtKB-KW"/>
</dbReference>
<name>A0A916T5R7_9SPHN</name>
<dbReference type="SUPFAM" id="SSF118215">
    <property type="entry name" value="Proton glutamate symport protein"/>
    <property type="match status" value="1"/>
</dbReference>
<dbReference type="InterPro" id="IPR036458">
    <property type="entry name" value="Na:dicarbo_symporter_sf"/>
</dbReference>
<dbReference type="PANTHER" id="PTHR42865:SF7">
    <property type="entry name" value="PROTON_GLUTAMATE-ASPARTATE SYMPORTER"/>
    <property type="match status" value="1"/>
</dbReference>
<dbReference type="Proteomes" id="UP000623067">
    <property type="component" value="Unassembled WGS sequence"/>
</dbReference>
<feature type="transmembrane region" description="Helical" evidence="10">
    <location>
        <begin position="88"/>
        <end position="110"/>
    </location>
</feature>